<accession>A0A0E9X9D0</accession>
<name>A0A0E9X9D0_ANGAN</name>
<dbReference type="AlphaFoldDB" id="A0A0E9X9D0"/>
<dbReference type="EMBL" id="GBXM01010122">
    <property type="protein sequence ID" value="JAH98455.1"/>
    <property type="molecule type" value="Transcribed_RNA"/>
</dbReference>
<protein>
    <submittedName>
        <fullName evidence="1">Uncharacterized protein</fullName>
    </submittedName>
</protein>
<proteinExistence type="predicted"/>
<sequence length="117" mass="13098">MLSWSREDAGRIAAADGPVSHSVALFRVHFVKIILVPKAKSGEAWLLTVNSLFDVLRFNLFLSFSEWYLNMVLKTLNQSVPSWFQEKKLTALFSSPFSFSACGVLRSNCSVSLVPNK</sequence>
<evidence type="ECO:0000313" key="1">
    <source>
        <dbReference type="EMBL" id="JAH98455.1"/>
    </source>
</evidence>
<reference evidence="1" key="2">
    <citation type="journal article" date="2015" name="Fish Shellfish Immunol.">
        <title>Early steps in the European eel (Anguilla anguilla)-Vibrio vulnificus interaction in the gills: Role of the RtxA13 toxin.</title>
        <authorList>
            <person name="Callol A."/>
            <person name="Pajuelo D."/>
            <person name="Ebbesson L."/>
            <person name="Teles M."/>
            <person name="MacKenzie S."/>
            <person name="Amaro C."/>
        </authorList>
    </citation>
    <scope>NUCLEOTIDE SEQUENCE</scope>
</reference>
<reference evidence="1" key="1">
    <citation type="submission" date="2014-11" db="EMBL/GenBank/DDBJ databases">
        <authorList>
            <person name="Amaro Gonzalez C."/>
        </authorList>
    </citation>
    <scope>NUCLEOTIDE SEQUENCE</scope>
</reference>
<organism evidence="1">
    <name type="scientific">Anguilla anguilla</name>
    <name type="common">European freshwater eel</name>
    <name type="synonym">Muraena anguilla</name>
    <dbReference type="NCBI Taxonomy" id="7936"/>
    <lineage>
        <taxon>Eukaryota</taxon>
        <taxon>Metazoa</taxon>
        <taxon>Chordata</taxon>
        <taxon>Craniata</taxon>
        <taxon>Vertebrata</taxon>
        <taxon>Euteleostomi</taxon>
        <taxon>Actinopterygii</taxon>
        <taxon>Neopterygii</taxon>
        <taxon>Teleostei</taxon>
        <taxon>Anguilliformes</taxon>
        <taxon>Anguillidae</taxon>
        <taxon>Anguilla</taxon>
    </lineage>
</organism>